<accession>A0A4R0RDR0</accession>
<protein>
    <recommendedName>
        <fullName evidence="2">Fungal-type protein kinase domain-containing protein</fullName>
    </recommendedName>
</protein>
<dbReference type="PANTHER" id="PTHR38248:SF2">
    <property type="entry name" value="FUNK1 11"/>
    <property type="match status" value="1"/>
</dbReference>
<evidence type="ECO:0000313" key="4">
    <source>
        <dbReference type="Proteomes" id="UP000292702"/>
    </source>
</evidence>
<sequence length="409" mass="46655">MILSQHNSDNDSEPLAAPRIVDSASALAIAPSSRHVAEFVNSRKRRIVEDTSLKVVRRKLNAGEAKKGYLKHITDVICSFTSEASDESIAQFGASFLDCVSQPLQRCFCVRSRPEYLPLECIRGPPDLQQILIHVITGHHWVWEISHILHRKISYGNVMFYLEDCGEGKRAVGVLTDWDLAEEHEEGHEERERIPTAEVVQLADATPDAADDPAEEKERENVALEDTAHQSQKVQYSTGSGTFMAWDLLQRTDVPTHEYRHDLEPFFWIFAWFCFVFNPDKPSELGQIAEWQQPNLVDVGTAKGLFLTEDDIYHEILGQTHPTYKVFLKEICLLRDLVQEAMIASRNEAQHVKNYRTHYLNHGGFDPAFRQRRLDKDIKACNAAQIKVRNIVTFQSVMEIFQNPVASPF</sequence>
<reference evidence="3 4" key="1">
    <citation type="submission" date="2018-11" db="EMBL/GenBank/DDBJ databases">
        <title>Genome assembly of Steccherinum ochraceum LE-BIN_3174, the white-rot fungus of the Steccherinaceae family (The Residual Polyporoid clade, Polyporales, Basidiomycota).</title>
        <authorList>
            <person name="Fedorova T.V."/>
            <person name="Glazunova O.A."/>
            <person name="Landesman E.O."/>
            <person name="Moiseenko K.V."/>
            <person name="Psurtseva N.V."/>
            <person name="Savinova O.S."/>
            <person name="Shakhova N.V."/>
            <person name="Tyazhelova T.V."/>
            <person name="Vasina D.V."/>
        </authorList>
    </citation>
    <scope>NUCLEOTIDE SEQUENCE [LARGE SCALE GENOMIC DNA]</scope>
    <source>
        <strain evidence="3 4">LE-BIN_3174</strain>
    </source>
</reference>
<dbReference type="Pfam" id="PF17667">
    <property type="entry name" value="Pkinase_fungal"/>
    <property type="match status" value="2"/>
</dbReference>
<evidence type="ECO:0000256" key="1">
    <source>
        <dbReference type="SAM" id="MobiDB-lite"/>
    </source>
</evidence>
<proteinExistence type="predicted"/>
<name>A0A4R0RDR0_9APHY</name>
<dbReference type="InterPro" id="IPR040976">
    <property type="entry name" value="Pkinase_fungal"/>
</dbReference>
<dbReference type="OrthoDB" id="5584477at2759"/>
<gene>
    <name evidence="3" type="ORF">EIP91_001571</name>
</gene>
<dbReference type="EMBL" id="RWJN01000141">
    <property type="protein sequence ID" value="TCD66280.1"/>
    <property type="molecule type" value="Genomic_DNA"/>
</dbReference>
<organism evidence="3 4">
    <name type="scientific">Steccherinum ochraceum</name>
    <dbReference type="NCBI Taxonomy" id="92696"/>
    <lineage>
        <taxon>Eukaryota</taxon>
        <taxon>Fungi</taxon>
        <taxon>Dikarya</taxon>
        <taxon>Basidiomycota</taxon>
        <taxon>Agaricomycotina</taxon>
        <taxon>Agaricomycetes</taxon>
        <taxon>Polyporales</taxon>
        <taxon>Steccherinaceae</taxon>
        <taxon>Steccherinum</taxon>
    </lineage>
</organism>
<dbReference type="PANTHER" id="PTHR38248">
    <property type="entry name" value="FUNK1 6"/>
    <property type="match status" value="1"/>
</dbReference>
<feature type="region of interest" description="Disordered" evidence="1">
    <location>
        <begin position="204"/>
        <end position="231"/>
    </location>
</feature>
<feature type="domain" description="Fungal-type protein kinase" evidence="2">
    <location>
        <begin position="48"/>
        <end position="197"/>
    </location>
</feature>
<feature type="domain" description="Fungal-type protein kinase" evidence="2">
    <location>
        <begin position="228"/>
        <end position="274"/>
    </location>
</feature>
<keyword evidence="4" id="KW-1185">Reference proteome</keyword>
<evidence type="ECO:0000313" key="3">
    <source>
        <dbReference type="EMBL" id="TCD66280.1"/>
    </source>
</evidence>
<evidence type="ECO:0000259" key="2">
    <source>
        <dbReference type="Pfam" id="PF17667"/>
    </source>
</evidence>
<comment type="caution">
    <text evidence="3">The sequence shown here is derived from an EMBL/GenBank/DDBJ whole genome shotgun (WGS) entry which is preliminary data.</text>
</comment>
<dbReference type="Proteomes" id="UP000292702">
    <property type="component" value="Unassembled WGS sequence"/>
</dbReference>
<feature type="compositionally biased region" description="Basic and acidic residues" evidence="1">
    <location>
        <begin position="216"/>
        <end position="228"/>
    </location>
</feature>
<dbReference type="AlphaFoldDB" id="A0A4R0RDR0"/>